<evidence type="ECO:0000313" key="3">
    <source>
        <dbReference type="Proteomes" id="UP001323405"/>
    </source>
</evidence>
<comment type="caution">
    <text evidence="2">The sequence shown here is derived from an EMBL/GenBank/DDBJ whole genome shotgun (WGS) entry which is preliminary data.</text>
</comment>
<dbReference type="GeneID" id="87903564"/>
<protein>
    <submittedName>
        <fullName evidence="2">Uncharacterized protein</fullName>
    </submittedName>
</protein>
<keyword evidence="3" id="KW-1185">Reference proteome</keyword>
<dbReference type="RefSeq" id="XP_062741831.1">
    <property type="nucleotide sequence ID" value="XM_062883850.1"/>
</dbReference>
<dbReference type="Proteomes" id="UP001323405">
    <property type="component" value="Unassembled WGS sequence"/>
</dbReference>
<accession>A0ABR0GB60</accession>
<organism evidence="2 3">
    <name type="scientific">Podospora pseudocomata</name>
    <dbReference type="NCBI Taxonomy" id="2093779"/>
    <lineage>
        <taxon>Eukaryota</taxon>
        <taxon>Fungi</taxon>
        <taxon>Dikarya</taxon>
        <taxon>Ascomycota</taxon>
        <taxon>Pezizomycotina</taxon>
        <taxon>Sordariomycetes</taxon>
        <taxon>Sordariomycetidae</taxon>
        <taxon>Sordariales</taxon>
        <taxon>Podosporaceae</taxon>
        <taxon>Podospora</taxon>
    </lineage>
</organism>
<sequence>MDHWKPPQLDITAPTAREFPSNGSPGEFCVPATVLLFTTFPIALLLEERIKPCMPHRVSSFSPSHIMDSLPSRLDSLRPKTVELMRIRDTPGLSLGAMHQGTQVCFASYGYRDVE</sequence>
<gene>
    <name evidence="2" type="ORF">QC762_0077510</name>
</gene>
<proteinExistence type="predicted"/>
<feature type="region of interest" description="Disordered" evidence="1">
    <location>
        <begin position="1"/>
        <end position="23"/>
    </location>
</feature>
<evidence type="ECO:0000313" key="2">
    <source>
        <dbReference type="EMBL" id="KAK4652856.1"/>
    </source>
</evidence>
<dbReference type="EMBL" id="JAFFHA010000007">
    <property type="protein sequence ID" value="KAK4652856.1"/>
    <property type="molecule type" value="Genomic_DNA"/>
</dbReference>
<evidence type="ECO:0000256" key="1">
    <source>
        <dbReference type="SAM" id="MobiDB-lite"/>
    </source>
</evidence>
<name>A0ABR0GB60_9PEZI</name>
<reference evidence="2 3" key="1">
    <citation type="journal article" date="2023" name="bioRxiv">
        <title>High-quality genome assemblies of four members of thePodospora anserinaspecies complex.</title>
        <authorList>
            <person name="Ament-Velasquez S.L."/>
            <person name="Vogan A.A."/>
            <person name="Wallerman O."/>
            <person name="Hartmann F."/>
            <person name="Gautier V."/>
            <person name="Silar P."/>
            <person name="Giraud T."/>
            <person name="Johannesson H."/>
        </authorList>
    </citation>
    <scope>NUCLEOTIDE SEQUENCE [LARGE SCALE GENOMIC DNA]</scope>
    <source>
        <strain evidence="2 3">CBS 415.72m</strain>
    </source>
</reference>